<accession>A0A1P8W9H5</accession>
<dbReference type="InterPro" id="IPR017900">
    <property type="entry name" value="4Fe4S_Fe_S_CS"/>
</dbReference>
<dbReference type="InterPro" id="IPR021133">
    <property type="entry name" value="HEAT_type_2"/>
</dbReference>
<dbReference type="GO" id="GO:0008616">
    <property type="term" value="P:tRNA queuosine(34) biosynthetic process"/>
    <property type="evidence" value="ECO:0007669"/>
    <property type="project" value="UniProtKB-KW"/>
</dbReference>
<dbReference type="PROSITE" id="PS00198">
    <property type="entry name" value="4FE4S_FER_1"/>
    <property type="match status" value="1"/>
</dbReference>
<evidence type="ECO:0000256" key="6">
    <source>
        <dbReference type="ARBA" id="ARBA00023002"/>
    </source>
</evidence>
<dbReference type="RefSeq" id="WP_077022567.1">
    <property type="nucleotide sequence ID" value="NZ_CP017641.1"/>
</dbReference>
<dbReference type="OrthoDB" id="9784571at2"/>
<dbReference type="Gene3D" id="3.30.70.20">
    <property type="match status" value="1"/>
</dbReference>
<keyword evidence="5" id="KW-0671">Queuosine biosynthesis</keyword>
<sequence>MSETEQLSALLKSQGKAIGFNLVGIAPAVSPAGFHPLLEWIGNGYHADMDWIPRRENAYQHPNGVLPNTRSVIVVALNYHSQPPASDTARIARYAWGTEDYHSLMRRKLKLVTETLHQHQPHDRTRVIIDTAPLLERDFAQLAGIGWRGKNTMLISREIGSWFFLGAILTTAELNYDTPFETEHCGTCTRCLDACPTDAFPEPHVLDANKCISYLTIERRDKPVPDELKNGVGNWVFGCDICQEVCPWNRFAPNDCLPEFQPVPHLHNLQIADLLSLTESQFNFQFANTPLERTGRDVIIRNAAIVAANQRDPAYLPLLQKLQTDSSPLVRDAANWAILAIQ</sequence>
<evidence type="ECO:0000256" key="2">
    <source>
        <dbReference type="ARBA" id="ARBA00022490"/>
    </source>
</evidence>
<dbReference type="SUPFAM" id="SSF46548">
    <property type="entry name" value="alpha-helical ferredoxin"/>
    <property type="match status" value="1"/>
</dbReference>
<dbReference type="InterPro" id="IPR013542">
    <property type="entry name" value="QueG_DUF1730"/>
</dbReference>
<keyword evidence="7" id="KW-0408">Iron</keyword>
<feature type="domain" description="4Fe-4S ferredoxin-type" evidence="9">
    <location>
        <begin position="176"/>
        <end position="205"/>
    </location>
</feature>
<keyword evidence="1" id="KW-0004">4Fe-4S</keyword>
<keyword evidence="3" id="KW-0819">tRNA processing</keyword>
<dbReference type="InterPro" id="IPR017896">
    <property type="entry name" value="4Fe4S_Fe-S-bd"/>
</dbReference>
<dbReference type="PANTHER" id="PTHR30002:SF4">
    <property type="entry name" value="EPOXYQUEUOSINE REDUCTASE"/>
    <property type="match status" value="1"/>
</dbReference>
<evidence type="ECO:0000259" key="9">
    <source>
        <dbReference type="PROSITE" id="PS51379"/>
    </source>
</evidence>
<gene>
    <name evidence="10" type="primary">queG</name>
    <name evidence="10" type="ORF">Fuma_00297</name>
</gene>
<dbReference type="GO" id="GO:0052693">
    <property type="term" value="F:epoxyqueuosine reductase activity"/>
    <property type="evidence" value="ECO:0007669"/>
    <property type="project" value="TreeGrafter"/>
</dbReference>
<dbReference type="PANTHER" id="PTHR30002">
    <property type="entry name" value="EPOXYQUEUOSINE REDUCTASE"/>
    <property type="match status" value="1"/>
</dbReference>
<keyword evidence="8" id="KW-0411">Iron-sulfur</keyword>
<dbReference type="Pfam" id="PF08331">
    <property type="entry name" value="QueG_DUF1730"/>
    <property type="match status" value="1"/>
</dbReference>
<dbReference type="FunFam" id="3.30.70.20:FF:000037">
    <property type="entry name" value="Epoxyqueuosine reductase"/>
    <property type="match status" value="1"/>
</dbReference>
<dbReference type="EC" id="1.1.-.-" evidence="10"/>
<evidence type="ECO:0000256" key="5">
    <source>
        <dbReference type="ARBA" id="ARBA00022785"/>
    </source>
</evidence>
<evidence type="ECO:0000256" key="1">
    <source>
        <dbReference type="ARBA" id="ARBA00022485"/>
    </source>
</evidence>
<dbReference type="Pfam" id="PF13484">
    <property type="entry name" value="Fer4_16"/>
    <property type="match status" value="1"/>
</dbReference>
<keyword evidence="6 10" id="KW-0560">Oxidoreductase</keyword>
<evidence type="ECO:0000256" key="4">
    <source>
        <dbReference type="ARBA" id="ARBA00022723"/>
    </source>
</evidence>
<dbReference type="InterPro" id="IPR004453">
    <property type="entry name" value="QueG"/>
</dbReference>
<evidence type="ECO:0000256" key="7">
    <source>
        <dbReference type="ARBA" id="ARBA00023004"/>
    </source>
</evidence>
<dbReference type="STRING" id="1891926.Fuma_00297"/>
<keyword evidence="11" id="KW-1185">Reference proteome</keyword>
<evidence type="ECO:0000313" key="11">
    <source>
        <dbReference type="Proteomes" id="UP000187735"/>
    </source>
</evidence>
<dbReference type="GO" id="GO:0046872">
    <property type="term" value="F:metal ion binding"/>
    <property type="evidence" value="ECO:0007669"/>
    <property type="project" value="UniProtKB-KW"/>
</dbReference>
<dbReference type="KEGG" id="fmr:Fuma_00297"/>
<keyword evidence="4" id="KW-0479">Metal-binding</keyword>
<protein>
    <submittedName>
        <fullName evidence="10">Epoxyqueuosine reductase</fullName>
        <ecNumber evidence="10">1.1.-.-</ecNumber>
    </submittedName>
</protein>
<dbReference type="Proteomes" id="UP000187735">
    <property type="component" value="Chromosome"/>
</dbReference>
<evidence type="ECO:0000256" key="3">
    <source>
        <dbReference type="ARBA" id="ARBA00022694"/>
    </source>
</evidence>
<name>A0A1P8W9H5_9PLAN</name>
<dbReference type="GO" id="GO:0051539">
    <property type="term" value="F:4 iron, 4 sulfur cluster binding"/>
    <property type="evidence" value="ECO:0007669"/>
    <property type="project" value="UniProtKB-KW"/>
</dbReference>
<dbReference type="EMBL" id="CP017641">
    <property type="protein sequence ID" value="APZ90716.1"/>
    <property type="molecule type" value="Genomic_DNA"/>
</dbReference>
<evidence type="ECO:0000313" key="10">
    <source>
        <dbReference type="EMBL" id="APZ90716.1"/>
    </source>
</evidence>
<proteinExistence type="predicted"/>
<dbReference type="PROSITE" id="PS51379">
    <property type="entry name" value="4FE4S_FER_2"/>
    <property type="match status" value="1"/>
</dbReference>
<organism evidence="10 11">
    <name type="scientific">Fuerstiella marisgermanici</name>
    <dbReference type="NCBI Taxonomy" id="1891926"/>
    <lineage>
        <taxon>Bacteria</taxon>
        <taxon>Pseudomonadati</taxon>
        <taxon>Planctomycetota</taxon>
        <taxon>Planctomycetia</taxon>
        <taxon>Planctomycetales</taxon>
        <taxon>Planctomycetaceae</taxon>
        <taxon>Fuerstiella</taxon>
    </lineage>
</organism>
<keyword evidence="2" id="KW-0963">Cytoplasm</keyword>
<dbReference type="NCBIfam" id="TIGR00276">
    <property type="entry name" value="tRNA epoxyqueuosine(34) reductase QueG"/>
    <property type="match status" value="1"/>
</dbReference>
<dbReference type="PROSITE" id="PS50077">
    <property type="entry name" value="HEAT_REPEAT"/>
    <property type="match status" value="1"/>
</dbReference>
<dbReference type="AlphaFoldDB" id="A0A1P8W9H5"/>
<reference evidence="10 11" key="1">
    <citation type="journal article" date="2016" name="Front. Microbiol.">
        <title>Fuerstia marisgermanicae gen. nov., sp. nov., an Unusual Member of the Phylum Planctomycetes from the German Wadden Sea.</title>
        <authorList>
            <person name="Kohn T."/>
            <person name="Heuer A."/>
            <person name="Jogler M."/>
            <person name="Vollmers J."/>
            <person name="Boedeker C."/>
            <person name="Bunk B."/>
            <person name="Rast P."/>
            <person name="Borchert D."/>
            <person name="Glockner I."/>
            <person name="Freese H.M."/>
            <person name="Klenk H.P."/>
            <person name="Overmann J."/>
            <person name="Kaster A.K."/>
            <person name="Rohde M."/>
            <person name="Wiegand S."/>
            <person name="Jogler C."/>
        </authorList>
    </citation>
    <scope>NUCLEOTIDE SEQUENCE [LARGE SCALE GENOMIC DNA]</scope>
    <source>
        <strain evidence="10 11">NH11</strain>
    </source>
</reference>
<evidence type="ECO:0000256" key="8">
    <source>
        <dbReference type="ARBA" id="ARBA00023014"/>
    </source>
</evidence>